<sequence>MFPIMVELQNKKVVVVGGGRVAYHKIKNLLRFNVHVHVVSPEFHNGILELANQKKVTLYQKEVEYEDYQDAFLVITVTDSRSVNEKVAKTANHLVVNAENPELGNSIVPATLMRGKLMISISTGGASPTLAKQLRNQLADQFDDSYESYLDFLYEVRSLVKSKSLHADTRKRLLQEVVQPIYLESFEERETFLRKLEDY</sequence>
<keyword evidence="4" id="KW-0520">NAD</keyword>
<dbReference type="SUPFAM" id="SSF75615">
    <property type="entry name" value="Siroheme synthase middle domains-like"/>
    <property type="match status" value="1"/>
</dbReference>
<evidence type="ECO:0000256" key="6">
    <source>
        <dbReference type="ARBA" id="ARBA00047561"/>
    </source>
</evidence>
<dbReference type="GO" id="GO:0043115">
    <property type="term" value="F:precorrin-2 dehydrogenase activity"/>
    <property type="evidence" value="ECO:0007669"/>
    <property type="project" value="UniProtKB-EC"/>
</dbReference>
<comment type="caution">
    <text evidence="8">The sequence shown here is derived from an EMBL/GenBank/DDBJ whole genome shotgun (WGS) entry which is preliminary data.</text>
</comment>
<dbReference type="InterPro" id="IPR028281">
    <property type="entry name" value="Sirohaem_synthase_central"/>
</dbReference>
<comment type="pathway">
    <text evidence="1">Porphyrin-containing compound metabolism; siroheme biosynthesis; sirohydrochlorin from precorrin-2: step 1/1.</text>
</comment>
<dbReference type="SUPFAM" id="SSF51735">
    <property type="entry name" value="NAD(P)-binding Rossmann-fold domains"/>
    <property type="match status" value="1"/>
</dbReference>
<dbReference type="Pfam" id="PF22440">
    <property type="entry name" value="SirC_C"/>
    <property type="match status" value="1"/>
</dbReference>
<dbReference type="InterPro" id="IPR006367">
    <property type="entry name" value="Sirohaem_synthase_N"/>
</dbReference>
<dbReference type="NCBIfam" id="NF005222">
    <property type="entry name" value="PRK06718.1"/>
    <property type="match status" value="1"/>
</dbReference>
<dbReference type="EMBL" id="JAFBDZ010000004">
    <property type="protein sequence ID" value="MBM7587172.1"/>
    <property type="molecule type" value="Genomic_DNA"/>
</dbReference>
<dbReference type="Pfam" id="PF13241">
    <property type="entry name" value="NAD_binding_7"/>
    <property type="match status" value="1"/>
</dbReference>
<dbReference type="PANTHER" id="PTHR35330:SF1">
    <property type="entry name" value="SIROHEME BIOSYNTHESIS PROTEIN MET8"/>
    <property type="match status" value="1"/>
</dbReference>
<dbReference type="Pfam" id="PF14824">
    <property type="entry name" value="Sirohm_synth_M"/>
    <property type="match status" value="1"/>
</dbReference>
<protein>
    <recommendedName>
        <fullName evidence="2">precorrin-2 dehydrogenase</fullName>
        <ecNumber evidence="2">1.3.1.76</ecNumber>
    </recommendedName>
</protein>
<accession>A0ABS2NH59</accession>
<keyword evidence="3 8" id="KW-0560">Oxidoreductase</keyword>
<proteinExistence type="predicted"/>
<dbReference type="Gene3D" id="3.40.50.720">
    <property type="entry name" value="NAD(P)-binding Rossmann-like Domain"/>
    <property type="match status" value="1"/>
</dbReference>
<comment type="catalytic activity">
    <reaction evidence="6">
        <text>precorrin-2 + NAD(+) = sirohydrochlorin + NADH + 2 H(+)</text>
        <dbReference type="Rhea" id="RHEA:15613"/>
        <dbReference type="ChEBI" id="CHEBI:15378"/>
        <dbReference type="ChEBI" id="CHEBI:57540"/>
        <dbReference type="ChEBI" id="CHEBI:57945"/>
        <dbReference type="ChEBI" id="CHEBI:58351"/>
        <dbReference type="ChEBI" id="CHEBI:58827"/>
        <dbReference type="EC" id="1.3.1.76"/>
    </reaction>
</comment>
<feature type="domain" description="Siroheme synthase central" evidence="7">
    <location>
        <begin position="114"/>
        <end position="141"/>
    </location>
</feature>
<evidence type="ECO:0000256" key="2">
    <source>
        <dbReference type="ARBA" id="ARBA00012400"/>
    </source>
</evidence>
<evidence type="ECO:0000313" key="8">
    <source>
        <dbReference type="EMBL" id="MBM7587172.1"/>
    </source>
</evidence>
<keyword evidence="9" id="KW-1185">Reference proteome</keyword>
<organism evidence="8 9">
    <name type="scientific">Rossellomorea pakistanensis</name>
    <dbReference type="NCBI Taxonomy" id="992288"/>
    <lineage>
        <taxon>Bacteria</taxon>
        <taxon>Bacillati</taxon>
        <taxon>Bacillota</taxon>
        <taxon>Bacilli</taxon>
        <taxon>Bacillales</taxon>
        <taxon>Bacillaceae</taxon>
        <taxon>Rossellomorea</taxon>
    </lineage>
</organism>
<reference evidence="8 9" key="1">
    <citation type="submission" date="2021-01" db="EMBL/GenBank/DDBJ databases">
        <title>Genomic Encyclopedia of Type Strains, Phase IV (KMG-IV): sequencing the most valuable type-strain genomes for metagenomic binning, comparative biology and taxonomic classification.</title>
        <authorList>
            <person name="Goeker M."/>
        </authorList>
    </citation>
    <scope>NUCLEOTIDE SEQUENCE [LARGE SCALE GENOMIC DNA]</scope>
    <source>
        <strain evidence="8 9">DSM 24834</strain>
    </source>
</reference>
<name>A0ABS2NH59_9BACI</name>
<evidence type="ECO:0000256" key="3">
    <source>
        <dbReference type="ARBA" id="ARBA00023002"/>
    </source>
</evidence>
<evidence type="ECO:0000256" key="5">
    <source>
        <dbReference type="ARBA" id="ARBA00023244"/>
    </source>
</evidence>
<gene>
    <name evidence="8" type="ORF">JOC86_003745</name>
</gene>
<dbReference type="EC" id="1.3.1.76" evidence="2"/>
<dbReference type="Proteomes" id="UP001646157">
    <property type="component" value="Unassembled WGS sequence"/>
</dbReference>
<dbReference type="NCBIfam" id="TIGR01470">
    <property type="entry name" value="cysG_Nterm"/>
    <property type="match status" value="1"/>
</dbReference>
<keyword evidence="8" id="KW-0456">Lyase</keyword>
<evidence type="ECO:0000256" key="4">
    <source>
        <dbReference type="ARBA" id="ARBA00023027"/>
    </source>
</evidence>
<dbReference type="InterPro" id="IPR036291">
    <property type="entry name" value="NAD(P)-bd_dom_sf"/>
</dbReference>
<evidence type="ECO:0000313" key="9">
    <source>
        <dbReference type="Proteomes" id="UP001646157"/>
    </source>
</evidence>
<evidence type="ECO:0000259" key="7">
    <source>
        <dbReference type="Pfam" id="PF14824"/>
    </source>
</evidence>
<keyword evidence="5" id="KW-0627">Porphyrin biosynthesis</keyword>
<dbReference type="InterPro" id="IPR028161">
    <property type="entry name" value="Met8-like"/>
</dbReference>
<evidence type="ECO:0000256" key="1">
    <source>
        <dbReference type="ARBA" id="ARBA00005010"/>
    </source>
</evidence>
<dbReference type="GO" id="GO:0051266">
    <property type="term" value="F:sirohydrochlorin ferrochelatase activity"/>
    <property type="evidence" value="ECO:0007669"/>
    <property type="project" value="UniProtKB-EC"/>
</dbReference>
<dbReference type="PANTHER" id="PTHR35330">
    <property type="entry name" value="SIROHEME BIOSYNTHESIS PROTEIN MET8"/>
    <property type="match status" value="1"/>
</dbReference>
<dbReference type="Gene3D" id="1.10.8.610">
    <property type="entry name" value="SirC, precorrin-2 dehydrogenase, C-terminal helical domain-like"/>
    <property type="match status" value="1"/>
</dbReference>
<dbReference type="InterPro" id="IPR042518">
    <property type="entry name" value="SirC_C"/>
</dbReference>